<accession>A0A3D8TMS8</accession>
<keyword evidence="1" id="KW-0472">Membrane</keyword>
<dbReference type="EMBL" id="LARY01000003">
    <property type="protein sequence ID" value="RDW99588.1"/>
    <property type="molecule type" value="Genomic_DNA"/>
</dbReference>
<dbReference type="RefSeq" id="WP_115753976.1">
    <property type="nucleotide sequence ID" value="NZ_LARY01000003.1"/>
</dbReference>
<sequence>MSISGANVLLPITGGGISAVALVTNGFPIPVVLAAAALAIGTNLFLVVKKKRSMKLEGK</sequence>
<protein>
    <submittedName>
        <fullName evidence="2">Uncharacterized protein</fullName>
    </submittedName>
</protein>
<evidence type="ECO:0000313" key="3">
    <source>
        <dbReference type="Proteomes" id="UP000257055"/>
    </source>
</evidence>
<reference evidence="3" key="1">
    <citation type="submission" date="2015-04" db="EMBL/GenBank/DDBJ databases">
        <authorList>
            <person name="Schardt J."/>
            <person name="Mueller-Herbst S."/>
            <person name="Scherer S."/>
            <person name="Huptas C."/>
        </authorList>
    </citation>
    <scope>NUCLEOTIDE SEQUENCE [LARGE SCALE GENOMIC DNA]</scope>
    <source>
        <strain evidence="3">Kiel-L1</strain>
    </source>
</reference>
<name>A0A3D8TMS8_9LIST</name>
<organism evidence="2 3">
    <name type="scientific">Listeria kieliensis</name>
    <dbReference type="NCBI Taxonomy" id="1621700"/>
    <lineage>
        <taxon>Bacteria</taxon>
        <taxon>Bacillati</taxon>
        <taxon>Bacillota</taxon>
        <taxon>Bacilli</taxon>
        <taxon>Bacillales</taxon>
        <taxon>Listeriaceae</taxon>
        <taxon>Listeria</taxon>
    </lineage>
</organism>
<evidence type="ECO:0000313" key="2">
    <source>
        <dbReference type="EMBL" id="RDW99588.1"/>
    </source>
</evidence>
<proteinExistence type="predicted"/>
<keyword evidence="3" id="KW-1185">Reference proteome</keyword>
<keyword evidence="1" id="KW-1133">Transmembrane helix</keyword>
<comment type="caution">
    <text evidence="2">The sequence shown here is derived from an EMBL/GenBank/DDBJ whole genome shotgun (WGS) entry which is preliminary data.</text>
</comment>
<feature type="transmembrane region" description="Helical" evidence="1">
    <location>
        <begin position="27"/>
        <end position="48"/>
    </location>
</feature>
<evidence type="ECO:0000256" key="1">
    <source>
        <dbReference type="SAM" id="Phobius"/>
    </source>
</evidence>
<dbReference type="AlphaFoldDB" id="A0A3D8TMS8"/>
<gene>
    <name evidence="2" type="ORF">UR08_12310</name>
</gene>
<keyword evidence="1" id="KW-0812">Transmembrane</keyword>
<dbReference type="Proteomes" id="UP000257055">
    <property type="component" value="Unassembled WGS sequence"/>
</dbReference>